<feature type="binding site" evidence="7">
    <location>
        <position position="316"/>
    </location>
    <ligand>
        <name>Fe cation</name>
        <dbReference type="ChEBI" id="CHEBI:24875"/>
    </ligand>
</feature>
<keyword evidence="9" id="KW-0378">Hydrolase</keyword>
<dbReference type="OrthoDB" id="9806197at2"/>
<dbReference type="STRING" id="485915.Dret_1909"/>
<feature type="binding site" evidence="7">
    <location>
        <position position="110"/>
    </location>
    <ligand>
        <name>Fe cation</name>
        <dbReference type="ChEBI" id="CHEBI:24875"/>
    </ligand>
</feature>
<dbReference type="HAMAP" id="MF_01445">
    <property type="entry name" value="TsaD"/>
    <property type="match status" value="1"/>
</dbReference>
<dbReference type="EC" id="2.3.1.234" evidence="7"/>
<dbReference type="GO" id="GO:0016787">
    <property type="term" value="F:hydrolase activity"/>
    <property type="evidence" value="ECO:0007669"/>
    <property type="project" value="UniProtKB-KW"/>
</dbReference>
<dbReference type="Gene3D" id="3.30.420.40">
    <property type="match status" value="2"/>
</dbReference>
<feature type="binding site" evidence="7">
    <location>
        <position position="178"/>
    </location>
    <ligand>
        <name>substrate</name>
    </ligand>
</feature>
<evidence type="ECO:0000256" key="6">
    <source>
        <dbReference type="ARBA" id="ARBA00048117"/>
    </source>
</evidence>
<evidence type="ECO:0000259" key="8">
    <source>
        <dbReference type="Pfam" id="PF00814"/>
    </source>
</evidence>
<organism evidence="9 10">
    <name type="scientific">Desulfohalobium retbaense (strain ATCC 49708 / DSM 5692 / JCM 16813 / HR100)</name>
    <dbReference type="NCBI Taxonomy" id="485915"/>
    <lineage>
        <taxon>Bacteria</taxon>
        <taxon>Pseudomonadati</taxon>
        <taxon>Thermodesulfobacteriota</taxon>
        <taxon>Desulfovibrionia</taxon>
        <taxon>Desulfovibrionales</taxon>
        <taxon>Desulfohalobiaceae</taxon>
        <taxon>Desulfohalobium</taxon>
    </lineage>
</organism>
<dbReference type="HOGENOM" id="CLU_023208_0_2_7"/>
<dbReference type="InterPro" id="IPR000905">
    <property type="entry name" value="Gcp-like_dom"/>
</dbReference>
<comment type="function">
    <text evidence="7">Required for the formation of a threonylcarbamoyl group on adenosine at position 37 (t(6)A37) in tRNAs that read codons beginning with adenine. Is involved in the transfer of the threonylcarbamoyl moiety of threonylcarbamoyl-AMP (TC-AMP) to the N6 group of A37, together with TsaE and TsaB. TsaD likely plays a direct catalytic role in this reaction.</text>
</comment>
<comment type="cofactor">
    <cofactor evidence="7">
        <name>Fe(2+)</name>
        <dbReference type="ChEBI" id="CHEBI:29033"/>
    </cofactor>
    <text evidence="7">Binds 1 Fe(2+) ion per subunit.</text>
</comment>
<dbReference type="InterPro" id="IPR043129">
    <property type="entry name" value="ATPase_NBD"/>
</dbReference>
<sequence>MRVLGIETSCDETGLAVVEEGQLIAQELATQGAMHSVFGGVVPELASREHLRVLDPLWQSLLQRTGLAPEDFDVVAVARGPGLLGSLLVGLGFAKGLALATGARLIGVNHLLGHLLAPGLERELCFPSLGVLVSGGHSQLYALNSPTEATMLGSTLDDAAGEAFDKLAKLLNLPYPGGKHIDELGALGVPDPELLPIPYVDNRNLDFSFSGLKTAAAQHIQRHPDLRLPAMPDVDEVTEIGRQRPELSRLCASFNHAVARALCIKAKRALERGPQARQLIVAGGVAANSAVRREMASLAQEMGVELVLPSLSLCTDNAAMVAYTGALFAEAGLGHDLDLEAVPRGRQLPWDYCRFPNAEAS</sequence>
<feature type="binding site" evidence="7">
    <location>
        <begin position="132"/>
        <end position="136"/>
    </location>
    <ligand>
        <name>substrate</name>
    </ligand>
</feature>
<evidence type="ECO:0000256" key="3">
    <source>
        <dbReference type="ARBA" id="ARBA00022723"/>
    </source>
</evidence>
<comment type="subcellular location">
    <subcellularLocation>
        <location evidence="7">Cytoplasm</location>
    </subcellularLocation>
</comment>
<dbReference type="GO" id="GO:0005506">
    <property type="term" value="F:iron ion binding"/>
    <property type="evidence" value="ECO:0007669"/>
    <property type="project" value="UniProtKB-UniRule"/>
</dbReference>
<evidence type="ECO:0000313" key="10">
    <source>
        <dbReference type="Proteomes" id="UP000001052"/>
    </source>
</evidence>
<dbReference type="InterPro" id="IPR017861">
    <property type="entry name" value="KAE1/TsaD"/>
</dbReference>
<dbReference type="PRINTS" id="PR00789">
    <property type="entry name" value="OSIALOPTASE"/>
</dbReference>
<dbReference type="NCBIfam" id="TIGR00329">
    <property type="entry name" value="gcp_kae1"/>
    <property type="match status" value="1"/>
</dbReference>
<keyword evidence="7" id="KW-0963">Cytoplasm</keyword>
<reference evidence="9 10" key="2">
    <citation type="journal article" date="2010" name="Stand. Genomic Sci.">
        <title>Complete genome sequence of Desulfohalobium retbaense type strain (HR(100)).</title>
        <authorList>
            <person name="Spring S."/>
            <person name="Nolan M."/>
            <person name="Lapidus A."/>
            <person name="Glavina Del Rio T."/>
            <person name="Copeland A."/>
            <person name="Tice H."/>
            <person name="Cheng J.F."/>
            <person name="Lucas S."/>
            <person name="Land M."/>
            <person name="Chen F."/>
            <person name="Bruce D."/>
            <person name="Goodwin L."/>
            <person name="Pitluck S."/>
            <person name="Ivanova N."/>
            <person name="Mavromatis K."/>
            <person name="Mikhailova N."/>
            <person name="Pati A."/>
            <person name="Chen A."/>
            <person name="Palaniappan K."/>
            <person name="Hauser L."/>
            <person name="Chang Y.J."/>
            <person name="Jeffries C.D."/>
            <person name="Munk C."/>
            <person name="Kiss H."/>
            <person name="Chain P."/>
            <person name="Han C."/>
            <person name="Brettin T."/>
            <person name="Detter J.C."/>
            <person name="Schuler E."/>
            <person name="Goker M."/>
            <person name="Rohde M."/>
            <person name="Bristow J."/>
            <person name="Eisen J.A."/>
            <person name="Markowitz V."/>
            <person name="Hugenholtz P."/>
            <person name="Kyrpides N.C."/>
            <person name="Klenk H.P."/>
        </authorList>
    </citation>
    <scope>NUCLEOTIDE SEQUENCE [LARGE SCALE GENOMIC DNA]</scope>
    <source>
        <strain evidence="9 10">DSM 5692</strain>
    </source>
</reference>
<keyword evidence="5 7" id="KW-0012">Acyltransferase</keyword>
<dbReference type="RefSeq" id="WP_015752336.1">
    <property type="nucleotide sequence ID" value="NC_013223.1"/>
</dbReference>
<evidence type="ECO:0000256" key="2">
    <source>
        <dbReference type="ARBA" id="ARBA00022694"/>
    </source>
</evidence>
<keyword evidence="4 7" id="KW-0408">Iron</keyword>
<dbReference type="EMBL" id="CP001734">
    <property type="protein sequence ID" value="ACV69193.1"/>
    <property type="molecule type" value="Genomic_DNA"/>
</dbReference>
<dbReference type="KEGG" id="drt:Dret_1909"/>
<proteinExistence type="inferred from homology"/>
<dbReference type="AlphaFoldDB" id="C8X4H0"/>
<dbReference type="NCBIfam" id="TIGR03723">
    <property type="entry name" value="T6A_TsaD_YgjD"/>
    <property type="match status" value="1"/>
</dbReference>
<dbReference type="GO" id="GO:0002949">
    <property type="term" value="P:tRNA threonylcarbamoyladenosine modification"/>
    <property type="evidence" value="ECO:0007669"/>
    <property type="project" value="UniProtKB-UniRule"/>
</dbReference>
<dbReference type="PANTHER" id="PTHR11735:SF6">
    <property type="entry name" value="TRNA N6-ADENOSINE THREONYLCARBAMOYLTRANSFERASE, MITOCHONDRIAL"/>
    <property type="match status" value="1"/>
</dbReference>
<protein>
    <recommendedName>
        <fullName evidence="7">tRNA N6-adenosine threonylcarbamoyltransferase</fullName>
        <ecNumber evidence="7">2.3.1.234</ecNumber>
    </recommendedName>
    <alternativeName>
        <fullName evidence="7">N6-L-threonylcarbamoyladenine synthase</fullName>
        <shortName evidence="7">t(6)A synthase</shortName>
    </alternativeName>
    <alternativeName>
        <fullName evidence="7">t(6)A37 threonylcarbamoyladenosine biosynthesis protein TsaD</fullName>
    </alternativeName>
    <alternativeName>
        <fullName evidence="7">tRNA threonylcarbamoyladenosine biosynthesis protein TsaD</fullName>
    </alternativeName>
</protein>
<dbReference type="eggNOG" id="COG0533">
    <property type="taxonomic scope" value="Bacteria"/>
</dbReference>
<dbReference type="SUPFAM" id="SSF53067">
    <property type="entry name" value="Actin-like ATPase domain"/>
    <property type="match status" value="1"/>
</dbReference>
<keyword evidence="3 7" id="KW-0479">Metal-binding</keyword>
<accession>C8X4H0</accession>
<dbReference type="GO" id="GO:0005737">
    <property type="term" value="C:cytoplasm"/>
    <property type="evidence" value="ECO:0007669"/>
    <property type="project" value="UniProtKB-SubCell"/>
</dbReference>
<comment type="catalytic activity">
    <reaction evidence="6 7">
        <text>L-threonylcarbamoyladenylate + adenosine(37) in tRNA = N(6)-L-threonylcarbamoyladenosine(37) in tRNA + AMP + H(+)</text>
        <dbReference type="Rhea" id="RHEA:37059"/>
        <dbReference type="Rhea" id="RHEA-COMP:10162"/>
        <dbReference type="Rhea" id="RHEA-COMP:10163"/>
        <dbReference type="ChEBI" id="CHEBI:15378"/>
        <dbReference type="ChEBI" id="CHEBI:73682"/>
        <dbReference type="ChEBI" id="CHEBI:74411"/>
        <dbReference type="ChEBI" id="CHEBI:74418"/>
        <dbReference type="ChEBI" id="CHEBI:456215"/>
        <dbReference type="EC" id="2.3.1.234"/>
    </reaction>
</comment>
<dbReference type="FunFam" id="3.30.420.40:FF:000012">
    <property type="entry name" value="tRNA N6-adenosine threonylcarbamoyltransferase"/>
    <property type="match status" value="1"/>
</dbReference>
<feature type="binding site" evidence="7">
    <location>
        <position position="288"/>
    </location>
    <ligand>
        <name>substrate</name>
    </ligand>
</feature>
<keyword evidence="1 7" id="KW-0808">Transferase</keyword>
<dbReference type="InterPro" id="IPR022450">
    <property type="entry name" value="TsaD"/>
</dbReference>
<dbReference type="GO" id="GO:0061711">
    <property type="term" value="F:tRNA N(6)-L-threonylcarbamoyladenine synthase activity"/>
    <property type="evidence" value="ECO:0007669"/>
    <property type="project" value="UniProtKB-EC"/>
</dbReference>
<evidence type="ECO:0000313" key="9">
    <source>
        <dbReference type="EMBL" id="ACV69193.1"/>
    </source>
</evidence>
<dbReference type="PANTHER" id="PTHR11735">
    <property type="entry name" value="TRNA N6-ADENOSINE THREONYLCARBAMOYLTRANSFERASE"/>
    <property type="match status" value="1"/>
</dbReference>
<keyword evidence="10" id="KW-1185">Reference proteome</keyword>
<feature type="binding site" evidence="7">
    <location>
        <position position="182"/>
    </location>
    <ligand>
        <name>substrate</name>
    </ligand>
</feature>
<feature type="domain" description="Gcp-like" evidence="8">
    <location>
        <begin position="23"/>
        <end position="323"/>
    </location>
</feature>
<evidence type="ECO:0000256" key="1">
    <source>
        <dbReference type="ARBA" id="ARBA00022679"/>
    </source>
</evidence>
<dbReference type="Proteomes" id="UP000001052">
    <property type="component" value="Chromosome"/>
</dbReference>
<keyword evidence="2 7" id="KW-0819">tRNA processing</keyword>
<feature type="binding site" evidence="7">
    <location>
        <position position="114"/>
    </location>
    <ligand>
        <name>Fe cation</name>
        <dbReference type="ChEBI" id="CHEBI:24875"/>
    </ligand>
</feature>
<dbReference type="Pfam" id="PF00814">
    <property type="entry name" value="TsaD"/>
    <property type="match status" value="1"/>
</dbReference>
<reference evidence="10" key="1">
    <citation type="submission" date="2009-09" db="EMBL/GenBank/DDBJ databases">
        <title>The complete chromosome of Desulfohalobium retbaense DSM 5692.</title>
        <authorList>
            <consortium name="US DOE Joint Genome Institute (JGI-PGF)"/>
            <person name="Lucas S."/>
            <person name="Copeland A."/>
            <person name="Lapidus A."/>
            <person name="Glavina del Rio T."/>
            <person name="Dalin E."/>
            <person name="Tice H."/>
            <person name="Bruce D."/>
            <person name="Goodwin L."/>
            <person name="Pitluck S."/>
            <person name="Kyrpides N."/>
            <person name="Mavromatis K."/>
            <person name="Ivanova N."/>
            <person name="Mikhailova N."/>
            <person name="Munk A.C."/>
            <person name="Brettin T."/>
            <person name="Detter J.C."/>
            <person name="Han C."/>
            <person name="Tapia R."/>
            <person name="Larimer F."/>
            <person name="Land M."/>
            <person name="Hauser L."/>
            <person name="Markowitz V."/>
            <person name="Cheng J.-F."/>
            <person name="Hugenholtz P."/>
            <person name="Woyke T."/>
            <person name="Wu D."/>
            <person name="Spring S."/>
            <person name="Klenk H.-P."/>
            <person name="Eisen J.A."/>
        </authorList>
    </citation>
    <scope>NUCLEOTIDE SEQUENCE [LARGE SCALE GENOMIC DNA]</scope>
    <source>
        <strain evidence="10">DSM 5692</strain>
    </source>
</reference>
<name>C8X4H0_DESRD</name>
<gene>
    <name evidence="7" type="primary">tsaD</name>
    <name evidence="9" type="ordered locus">Dret_1909</name>
</gene>
<evidence type="ECO:0000256" key="7">
    <source>
        <dbReference type="HAMAP-Rule" id="MF_01445"/>
    </source>
</evidence>
<comment type="similarity">
    <text evidence="7">Belongs to the KAE1 / TsaD family.</text>
</comment>
<feature type="binding site" evidence="7">
    <location>
        <position position="165"/>
    </location>
    <ligand>
        <name>substrate</name>
    </ligand>
</feature>
<evidence type="ECO:0000256" key="4">
    <source>
        <dbReference type="ARBA" id="ARBA00023004"/>
    </source>
</evidence>
<evidence type="ECO:0000256" key="5">
    <source>
        <dbReference type="ARBA" id="ARBA00023315"/>
    </source>
</evidence>